<evidence type="ECO:0000256" key="1">
    <source>
        <dbReference type="ARBA" id="ARBA00007274"/>
    </source>
</evidence>
<dbReference type="Proteomes" id="UP000003598">
    <property type="component" value="Unassembled WGS sequence"/>
</dbReference>
<evidence type="ECO:0000313" key="4">
    <source>
        <dbReference type="Proteomes" id="UP000003598"/>
    </source>
</evidence>
<name>G5SPU5_9BACT</name>
<dbReference type="Pfam" id="PF00132">
    <property type="entry name" value="Hexapep"/>
    <property type="match status" value="1"/>
</dbReference>
<dbReference type="Gene3D" id="2.160.10.10">
    <property type="entry name" value="Hexapeptide repeat proteins"/>
    <property type="match status" value="1"/>
</dbReference>
<dbReference type="SUPFAM" id="SSF51161">
    <property type="entry name" value="Trimeric LpxA-like enzymes"/>
    <property type="match status" value="1"/>
</dbReference>
<comment type="similarity">
    <text evidence="1">Belongs to the transferase hexapeptide repeat family.</text>
</comment>
<protein>
    <submittedName>
        <fullName evidence="3">Putative maltose O-acetyltransferase</fullName>
    </submittedName>
</protein>
<keyword evidence="4" id="KW-1185">Reference proteome</keyword>
<evidence type="ECO:0000256" key="2">
    <source>
        <dbReference type="ARBA" id="ARBA00022679"/>
    </source>
</evidence>
<dbReference type="InterPro" id="IPR051159">
    <property type="entry name" value="Hexapeptide_acetyltransf"/>
</dbReference>
<keyword evidence="2 3" id="KW-0808">Transferase</keyword>
<dbReference type="OrthoDB" id="9812571at2"/>
<dbReference type="GO" id="GO:0008374">
    <property type="term" value="F:O-acyltransferase activity"/>
    <property type="evidence" value="ECO:0007669"/>
    <property type="project" value="TreeGrafter"/>
</dbReference>
<dbReference type="InterPro" id="IPR011004">
    <property type="entry name" value="Trimer_LpxA-like_sf"/>
</dbReference>
<dbReference type="eggNOG" id="COG0110">
    <property type="taxonomic scope" value="Bacteria"/>
</dbReference>
<dbReference type="STRING" id="762968.HMPREF9441_01379"/>
<dbReference type="AlphaFoldDB" id="G5SPU5"/>
<evidence type="ECO:0000313" key="3">
    <source>
        <dbReference type="EMBL" id="EHH00661.1"/>
    </source>
</evidence>
<dbReference type="HOGENOM" id="CLU_051638_7_3_10"/>
<dbReference type="PANTHER" id="PTHR23416">
    <property type="entry name" value="SIALIC ACID SYNTHASE-RELATED"/>
    <property type="match status" value="1"/>
</dbReference>
<dbReference type="PANTHER" id="PTHR23416:SF23">
    <property type="entry name" value="ACETYLTRANSFERASE C18B11.09C-RELATED"/>
    <property type="match status" value="1"/>
</dbReference>
<proteinExistence type="inferred from homology"/>
<dbReference type="GO" id="GO:0005829">
    <property type="term" value="C:cytosol"/>
    <property type="evidence" value="ECO:0007669"/>
    <property type="project" value="TreeGrafter"/>
</dbReference>
<dbReference type="CDD" id="cd04647">
    <property type="entry name" value="LbH_MAT_like"/>
    <property type="match status" value="1"/>
</dbReference>
<reference evidence="3 4" key="1">
    <citation type="submission" date="2011-03" db="EMBL/GenBank/DDBJ databases">
        <authorList>
            <person name="Weinstock G."/>
            <person name="Sodergren E."/>
            <person name="Clifton S."/>
            <person name="Fulton L."/>
            <person name="Fulton B."/>
            <person name="Courtney L."/>
            <person name="Fronick C."/>
            <person name="Harrison M."/>
            <person name="Strong C."/>
            <person name="Farmer C."/>
            <person name="Delahaunty K."/>
            <person name="Markovic C."/>
            <person name="Hall O."/>
            <person name="Minx P."/>
            <person name="Tomlinson C."/>
            <person name="Mitreva M."/>
            <person name="Hou S."/>
            <person name="Chen J."/>
            <person name="Wollam A."/>
            <person name="Pepin K.H."/>
            <person name="Johnson M."/>
            <person name="Bhonagiri V."/>
            <person name="Zhang X."/>
            <person name="Suruliraj S."/>
            <person name="Warren W."/>
            <person name="Chinwalla A."/>
            <person name="Mardis E.R."/>
            <person name="Wilson R.K."/>
        </authorList>
    </citation>
    <scope>NUCLEOTIDE SEQUENCE [LARGE SCALE GENOMIC DNA]</scope>
    <source>
        <strain evidence="3 4">YIT 11840</strain>
    </source>
</reference>
<gene>
    <name evidence="3" type="ORF">HMPREF9441_01379</name>
</gene>
<dbReference type="InterPro" id="IPR001451">
    <property type="entry name" value="Hexapep"/>
</dbReference>
<organism evidence="3 4">
    <name type="scientific">Paraprevotella clara YIT 11840</name>
    <dbReference type="NCBI Taxonomy" id="762968"/>
    <lineage>
        <taxon>Bacteria</taxon>
        <taxon>Pseudomonadati</taxon>
        <taxon>Bacteroidota</taxon>
        <taxon>Bacteroidia</taxon>
        <taxon>Bacteroidales</taxon>
        <taxon>Prevotellaceae</taxon>
        <taxon>Paraprevotella</taxon>
    </lineage>
</organism>
<accession>G5SPU5</accession>
<dbReference type="GeneID" id="98396683"/>
<dbReference type="EMBL" id="AFFY01000020">
    <property type="protein sequence ID" value="EHH00661.1"/>
    <property type="molecule type" value="Genomic_DNA"/>
</dbReference>
<sequence length="173" mass="19174">MKRTFFLLIYYGFATWLPDSYTPGIGKLCNAIRIFCVKRIFKQCGRISTINRRAYFGNGKEVEIGDYSGIGAHCTVPHNIVIGKYVMMAPEVYIIDNNHITSDTKKPMCFQGKTENKVTQIGDDCWIGARTMIMPGHTIGDGCIIAAGSIVTKDVEPYSIVGGNPAKVIKKRT</sequence>
<comment type="caution">
    <text evidence="3">The sequence shown here is derived from an EMBL/GenBank/DDBJ whole genome shotgun (WGS) entry which is preliminary data.</text>
</comment>
<dbReference type="RefSeq" id="WP_008619101.1">
    <property type="nucleotide sequence ID" value="NZ_JH376595.1"/>
</dbReference>
<dbReference type="PATRIC" id="fig|762968.3.peg.1231"/>